<dbReference type="Gene3D" id="1.10.287.470">
    <property type="entry name" value="Helix hairpin bin"/>
    <property type="match status" value="2"/>
</dbReference>
<dbReference type="Gene3D" id="2.40.50.100">
    <property type="match status" value="1"/>
</dbReference>
<evidence type="ECO:0000313" key="6">
    <source>
        <dbReference type="EMBL" id="KRG41006.1"/>
    </source>
</evidence>
<dbReference type="InterPro" id="IPR058625">
    <property type="entry name" value="MdtA-like_BSH"/>
</dbReference>
<dbReference type="OrthoDB" id="9811754at2"/>
<sequence length="373" mass="39463">MSTPAPPTATSPADAAALAARRRRRAWSIAGFTVLALAGVLVVLYAWRLWPFTSAVQNTENAMVRGQLTIISPQVSGYVTAVPVQDFQHVEAGQLLAHIDDRIYHQQLMQAQAQLQTAQANLANWEQSRRSAAAVIAENQAGVASSVAQRDRAGAALQRADRLADQQLLSTQDRDTAFATSAQARAAVQQSQAALEAAQQSARSVEVNRDALAAAVANAQAAVELAQINFDNTRILAPRAGQLGQIGVRQGAYVTNGTQLMALVPDTLWVIANFKETQMANVRVGQPATFTVDALNNARLHGHVLEISPAAGSEFAILPADNATGNFVKIAQRIPVKIGLDADQPLAARLRPGMSVVVAVDTAATGTATPPPR</sequence>
<keyword evidence="3" id="KW-0812">Transmembrane</keyword>
<gene>
    <name evidence="6" type="ORF">ARC20_12280</name>
</gene>
<feature type="transmembrane region" description="Helical" evidence="3">
    <location>
        <begin position="26"/>
        <end position="47"/>
    </location>
</feature>
<dbReference type="STRING" id="676599.ARC20_12280"/>
<evidence type="ECO:0000256" key="3">
    <source>
        <dbReference type="SAM" id="Phobius"/>
    </source>
</evidence>
<dbReference type="InterPro" id="IPR050739">
    <property type="entry name" value="MFP"/>
</dbReference>
<dbReference type="SUPFAM" id="SSF111369">
    <property type="entry name" value="HlyD-like secretion proteins"/>
    <property type="match status" value="2"/>
</dbReference>
<feature type="coiled-coil region" evidence="2">
    <location>
        <begin position="181"/>
        <end position="208"/>
    </location>
</feature>
<evidence type="ECO:0000256" key="2">
    <source>
        <dbReference type="SAM" id="Coils"/>
    </source>
</evidence>
<dbReference type="PANTHER" id="PTHR30386">
    <property type="entry name" value="MEMBRANE FUSION SUBUNIT OF EMRAB-TOLC MULTIDRUG EFFLUX PUMP"/>
    <property type="match status" value="1"/>
</dbReference>
<evidence type="ECO:0000256" key="1">
    <source>
        <dbReference type="ARBA" id="ARBA00009477"/>
    </source>
</evidence>
<dbReference type="EMBL" id="LLXU01000092">
    <property type="protein sequence ID" value="KRG41006.1"/>
    <property type="molecule type" value="Genomic_DNA"/>
</dbReference>
<accession>A0A0R0AGS1</accession>
<dbReference type="Gene3D" id="2.40.30.170">
    <property type="match status" value="1"/>
</dbReference>
<evidence type="ECO:0000313" key="7">
    <source>
        <dbReference type="Proteomes" id="UP000051802"/>
    </source>
</evidence>
<keyword evidence="7" id="KW-1185">Reference proteome</keyword>
<dbReference type="Pfam" id="PF25917">
    <property type="entry name" value="BSH_RND"/>
    <property type="match status" value="1"/>
</dbReference>
<dbReference type="RefSeq" id="WP_057647427.1">
    <property type="nucleotide sequence ID" value="NZ_LLXU01000092.1"/>
</dbReference>
<dbReference type="Pfam" id="PF25963">
    <property type="entry name" value="Beta-barrel_AAEA"/>
    <property type="match status" value="1"/>
</dbReference>
<keyword evidence="3" id="KW-1133">Transmembrane helix</keyword>
<keyword evidence="2" id="KW-0175">Coiled coil</keyword>
<reference evidence="6 7" key="1">
    <citation type="submission" date="2015-10" db="EMBL/GenBank/DDBJ databases">
        <title>Genome sequencing and analysis of members of genus Stenotrophomonas.</title>
        <authorList>
            <person name="Patil P.P."/>
            <person name="Midha S."/>
            <person name="Patil P.B."/>
        </authorList>
    </citation>
    <scope>NUCLEOTIDE SEQUENCE [LARGE SCALE GENOMIC DNA]</scope>
    <source>
        <strain evidence="6 7">JCM 16536</strain>
    </source>
</reference>
<proteinExistence type="inferred from homology"/>
<dbReference type="Proteomes" id="UP000051802">
    <property type="component" value="Unassembled WGS sequence"/>
</dbReference>
<evidence type="ECO:0000259" key="5">
    <source>
        <dbReference type="Pfam" id="PF25963"/>
    </source>
</evidence>
<protein>
    <submittedName>
        <fullName evidence="6">Hemolysin secretion protein D</fullName>
    </submittedName>
</protein>
<feature type="domain" description="p-hydroxybenzoic acid efflux pump subunit AaeA-like beta-barrel" evidence="5">
    <location>
        <begin position="267"/>
        <end position="360"/>
    </location>
</feature>
<dbReference type="AlphaFoldDB" id="A0A0R0AGS1"/>
<comment type="caution">
    <text evidence="6">The sequence shown here is derived from an EMBL/GenBank/DDBJ whole genome shotgun (WGS) entry which is preliminary data.</text>
</comment>
<organism evidence="6 7">
    <name type="scientific">Stenotrophomonas panacihumi</name>
    <dbReference type="NCBI Taxonomy" id="676599"/>
    <lineage>
        <taxon>Bacteria</taxon>
        <taxon>Pseudomonadati</taxon>
        <taxon>Pseudomonadota</taxon>
        <taxon>Gammaproteobacteria</taxon>
        <taxon>Lysobacterales</taxon>
        <taxon>Lysobacteraceae</taxon>
        <taxon>Stenotrophomonas</taxon>
    </lineage>
</organism>
<name>A0A0R0AGS1_9GAMM</name>
<keyword evidence="3" id="KW-0472">Membrane</keyword>
<dbReference type="PANTHER" id="PTHR30386:SF24">
    <property type="entry name" value="MULTIDRUG RESISTANCE EFFLUX PUMP"/>
    <property type="match status" value="1"/>
</dbReference>
<comment type="similarity">
    <text evidence="1">Belongs to the membrane fusion protein (MFP) (TC 8.A.1) family.</text>
</comment>
<feature type="domain" description="Multidrug resistance protein MdtA-like barrel-sandwich hybrid" evidence="4">
    <location>
        <begin position="71"/>
        <end position="264"/>
    </location>
</feature>
<evidence type="ECO:0000259" key="4">
    <source>
        <dbReference type="Pfam" id="PF25917"/>
    </source>
</evidence>
<dbReference type="InterPro" id="IPR058634">
    <property type="entry name" value="AaeA-lik-b-barrel"/>
</dbReference>